<keyword evidence="3" id="KW-1185">Reference proteome</keyword>
<organism evidence="2 3">
    <name type="scientific">Malus baccata</name>
    <name type="common">Siberian crab apple</name>
    <name type="synonym">Pyrus baccata</name>
    <dbReference type="NCBI Taxonomy" id="106549"/>
    <lineage>
        <taxon>Eukaryota</taxon>
        <taxon>Viridiplantae</taxon>
        <taxon>Streptophyta</taxon>
        <taxon>Embryophyta</taxon>
        <taxon>Tracheophyta</taxon>
        <taxon>Spermatophyta</taxon>
        <taxon>Magnoliopsida</taxon>
        <taxon>eudicotyledons</taxon>
        <taxon>Gunneridae</taxon>
        <taxon>Pentapetalae</taxon>
        <taxon>rosids</taxon>
        <taxon>fabids</taxon>
        <taxon>Rosales</taxon>
        <taxon>Rosaceae</taxon>
        <taxon>Amygdaloideae</taxon>
        <taxon>Maleae</taxon>
        <taxon>Malus</taxon>
    </lineage>
</organism>
<protein>
    <submittedName>
        <fullName evidence="2">Uncharacterized protein</fullName>
    </submittedName>
</protein>
<feature type="region of interest" description="Disordered" evidence="1">
    <location>
        <begin position="23"/>
        <end position="65"/>
    </location>
</feature>
<feature type="compositionally biased region" description="Basic residues" evidence="1">
    <location>
        <begin position="46"/>
        <end position="56"/>
    </location>
</feature>
<comment type="caution">
    <text evidence="2">The sequence shown here is derived from an EMBL/GenBank/DDBJ whole genome shotgun (WGS) entry which is preliminary data.</text>
</comment>
<evidence type="ECO:0000313" key="3">
    <source>
        <dbReference type="Proteomes" id="UP000315295"/>
    </source>
</evidence>
<reference evidence="2 3" key="1">
    <citation type="journal article" date="2019" name="G3 (Bethesda)">
        <title>Sequencing of a Wild Apple (Malus baccata) Genome Unravels the Differences Between Cultivated and Wild Apple Species Regarding Disease Resistance and Cold Tolerance.</title>
        <authorList>
            <person name="Chen X."/>
        </authorList>
    </citation>
    <scope>NUCLEOTIDE SEQUENCE [LARGE SCALE GENOMIC DNA]</scope>
    <source>
        <strain evidence="3">cv. Shandingzi</strain>
        <tissue evidence="2">Leaves</tissue>
    </source>
</reference>
<dbReference type="AlphaFoldDB" id="A0A540NTW1"/>
<feature type="compositionally biased region" description="Basic residues" evidence="1">
    <location>
        <begin position="27"/>
        <end position="36"/>
    </location>
</feature>
<dbReference type="Proteomes" id="UP000315295">
    <property type="component" value="Unassembled WGS sequence"/>
</dbReference>
<evidence type="ECO:0000313" key="2">
    <source>
        <dbReference type="EMBL" id="TQE14385.1"/>
    </source>
</evidence>
<dbReference type="EMBL" id="VIEB01000005">
    <property type="protein sequence ID" value="TQE14385.1"/>
    <property type="molecule type" value="Genomic_DNA"/>
</dbReference>
<accession>A0A540NTW1</accession>
<sequence length="91" mass="10916">MGIGILMGIEELGRLEGKLGRNIMRSEKKRRRRKEERRHNREGEKKRKQKKGRRGNRLQPKLESAPKIVVKLETFTKKREKTSHRWREALS</sequence>
<name>A0A540NTW1_MALBA</name>
<gene>
    <name evidence="2" type="ORF">C1H46_000304</name>
</gene>
<proteinExistence type="predicted"/>
<evidence type="ECO:0000256" key="1">
    <source>
        <dbReference type="SAM" id="MobiDB-lite"/>
    </source>
</evidence>